<dbReference type="RefSeq" id="WP_013623380.1">
    <property type="nucleotide sequence ID" value="NC_015172.1"/>
</dbReference>
<dbReference type="Gene3D" id="3.20.20.450">
    <property type="entry name" value="EAL domain"/>
    <property type="match status" value="1"/>
</dbReference>
<proteinExistence type="predicted"/>
<reference evidence="3" key="2">
    <citation type="submission" date="2011-02" db="EMBL/GenBank/DDBJ databases">
        <title>The complete genome of Syntrophobotulus glycolicus DSM 8271.</title>
        <authorList>
            <person name="Lucas S."/>
            <person name="Copeland A."/>
            <person name="Lapidus A."/>
            <person name="Bruce D."/>
            <person name="Goodwin L."/>
            <person name="Pitluck S."/>
            <person name="Kyrpides N."/>
            <person name="Mavromatis K."/>
            <person name="Pagani I."/>
            <person name="Ivanova N."/>
            <person name="Mikhailova N."/>
            <person name="Chertkov O."/>
            <person name="Held B."/>
            <person name="Detter J.C."/>
            <person name="Tapia R."/>
            <person name="Han C."/>
            <person name="Land M."/>
            <person name="Hauser L."/>
            <person name="Markowitz V."/>
            <person name="Cheng J.-F."/>
            <person name="Hugenholtz P."/>
            <person name="Woyke T."/>
            <person name="Wu D."/>
            <person name="Spring S."/>
            <person name="Schroeder M."/>
            <person name="Brambilla E."/>
            <person name="Klenk H.-P."/>
            <person name="Eisen J.A."/>
        </authorList>
    </citation>
    <scope>NUCLEOTIDE SEQUENCE [LARGE SCALE GENOMIC DNA]</scope>
    <source>
        <strain evidence="3">DSM 8271 / FlGlyR</strain>
    </source>
</reference>
<dbReference type="KEGG" id="sgy:Sgly_0138"/>
<evidence type="ECO:0000313" key="2">
    <source>
        <dbReference type="EMBL" id="ADY54509.1"/>
    </source>
</evidence>
<dbReference type="PANTHER" id="PTHR33121">
    <property type="entry name" value="CYCLIC DI-GMP PHOSPHODIESTERASE PDEF"/>
    <property type="match status" value="1"/>
</dbReference>
<feature type="domain" description="EAL" evidence="1">
    <location>
        <begin position="11"/>
        <end position="261"/>
    </location>
</feature>
<dbReference type="Proteomes" id="UP000007488">
    <property type="component" value="Chromosome"/>
</dbReference>
<dbReference type="GO" id="GO:0071111">
    <property type="term" value="F:cyclic-guanylate-specific phosphodiesterase activity"/>
    <property type="evidence" value="ECO:0007669"/>
    <property type="project" value="InterPro"/>
</dbReference>
<dbReference type="eggNOG" id="COG2200">
    <property type="taxonomic scope" value="Bacteria"/>
</dbReference>
<keyword evidence="3" id="KW-1185">Reference proteome</keyword>
<dbReference type="SMART" id="SM00052">
    <property type="entry name" value="EAL"/>
    <property type="match status" value="1"/>
</dbReference>
<dbReference type="InterPro" id="IPR035919">
    <property type="entry name" value="EAL_sf"/>
</dbReference>
<dbReference type="SUPFAM" id="SSF141868">
    <property type="entry name" value="EAL domain-like"/>
    <property type="match status" value="1"/>
</dbReference>
<dbReference type="OrthoDB" id="9813903at2"/>
<evidence type="ECO:0000259" key="1">
    <source>
        <dbReference type="PROSITE" id="PS50883"/>
    </source>
</evidence>
<dbReference type="Pfam" id="PF00563">
    <property type="entry name" value="EAL"/>
    <property type="match status" value="1"/>
</dbReference>
<dbReference type="PROSITE" id="PS50883">
    <property type="entry name" value="EAL"/>
    <property type="match status" value="1"/>
</dbReference>
<gene>
    <name evidence="2" type="ordered locus">Sgly_0138</name>
</gene>
<sequence length="265" mass="30081">MPKGYEILFEDLEQTALFHEILSKKLVSSVFQAIFELAGGNVLGYEALGRGPCGSSLHSPLALLRLAEKNNKSPELNLLFWQAALEKITNIHFDQYLFLNIDPQVIGLPHFHEQFTRETFQHYNISPRLIVLEISERTVIEDYPRFRQVLTSFTDQGCLIALDDVGAGYSGLKTISELKPDYLKIDMDLVRNIDRDQYKQSMVKALVDISLSLKIKLIAEGIETTEELQTISALGVQYGQGFLLHKPQSDFSTKIDLTYEKLIKN</sequence>
<dbReference type="InterPro" id="IPR050706">
    <property type="entry name" value="Cyclic-di-GMP_PDE-like"/>
</dbReference>
<dbReference type="EMBL" id="CP002547">
    <property type="protein sequence ID" value="ADY54509.1"/>
    <property type="molecule type" value="Genomic_DNA"/>
</dbReference>
<name>F0SVN3_SYNGF</name>
<reference evidence="2 3" key="1">
    <citation type="journal article" date="2011" name="Stand. Genomic Sci.">
        <title>Complete genome sequence of Syntrophobotulus glycolicus type strain (FlGlyR).</title>
        <authorList>
            <person name="Han C."/>
            <person name="Mwirichia R."/>
            <person name="Chertkov O."/>
            <person name="Held B."/>
            <person name="Lapidus A."/>
            <person name="Nolan M."/>
            <person name="Lucas S."/>
            <person name="Hammon N."/>
            <person name="Deshpande S."/>
            <person name="Cheng J.F."/>
            <person name="Tapia R."/>
            <person name="Goodwin L."/>
            <person name="Pitluck S."/>
            <person name="Huntemann M."/>
            <person name="Liolios K."/>
            <person name="Ivanova N."/>
            <person name="Pagani I."/>
            <person name="Mavromatis K."/>
            <person name="Ovchinikova G."/>
            <person name="Pati A."/>
            <person name="Chen A."/>
            <person name="Palaniappan K."/>
            <person name="Land M."/>
            <person name="Hauser L."/>
            <person name="Brambilla E.M."/>
            <person name="Rohde M."/>
            <person name="Spring S."/>
            <person name="Sikorski J."/>
            <person name="Goker M."/>
            <person name="Woyke T."/>
            <person name="Bristow J."/>
            <person name="Eisen J.A."/>
            <person name="Markowitz V."/>
            <person name="Hugenholtz P."/>
            <person name="Kyrpides N.C."/>
            <person name="Klenk H.P."/>
            <person name="Detter J.C."/>
        </authorList>
    </citation>
    <scope>NUCLEOTIDE SEQUENCE [LARGE SCALE GENOMIC DNA]</scope>
    <source>
        <strain evidence="3">DSM 8271 / FlGlyR</strain>
    </source>
</reference>
<dbReference type="PANTHER" id="PTHR33121:SF76">
    <property type="entry name" value="SIGNALING PROTEIN"/>
    <property type="match status" value="1"/>
</dbReference>
<dbReference type="HOGENOM" id="CLU_000445_70_50_9"/>
<accession>F0SVN3</accession>
<dbReference type="STRING" id="645991.Sgly_0138"/>
<organism evidence="2 3">
    <name type="scientific">Syntrophobotulus glycolicus (strain DSM 8271 / FlGlyR)</name>
    <dbReference type="NCBI Taxonomy" id="645991"/>
    <lineage>
        <taxon>Bacteria</taxon>
        <taxon>Bacillati</taxon>
        <taxon>Bacillota</taxon>
        <taxon>Clostridia</taxon>
        <taxon>Eubacteriales</taxon>
        <taxon>Desulfitobacteriaceae</taxon>
        <taxon>Syntrophobotulus</taxon>
    </lineage>
</organism>
<evidence type="ECO:0000313" key="3">
    <source>
        <dbReference type="Proteomes" id="UP000007488"/>
    </source>
</evidence>
<protein>
    <submittedName>
        <fullName evidence="2">Diguanylate phosphodiesterase</fullName>
    </submittedName>
</protein>
<dbReference type="AlphaFoldDB" id="F0SVN3"/>
<dbReference type="InterPro" id="IPR001633">
    <property type="entry name" value="EAL_dom"/>
</dbReference>
<dbReference type="CDD" id="cd01948">
    <property type="entry name" value="EAL"/>
    <property type="match status" value="1"/>
</dbReference>